<gene>
    <name evidence="1" type="ORF">N8T08_002101</name>
</gene>
<proteinExistence type="predicted"/>
<sequence>MYMSFSRATLFHLILNPLLVPSRASTALAHIPSSSSSSSSSLHFIHTQSPARVGAFSIFHPQCPADLATSRSHHPKSYATMSTESSKAQEQQHHQREEQQQQNQPTTTDTSSNKNKDQTHRPLALPDASSADSHTPKLDVSGNGDSTVTLDHLGPMVVNQDGSLSRITNWAQMTDIEKKNTLRVLGKRNKLRLDAVKAAGGGAQGQE</sequence>
<keyword evidence="2" id="KW-1185">Reference proteome</keyword>
<comment type="caution">
    <text evidence="1">The sequence shown here is derived from an EMBL/GenBank/DDBJ whole genome shotgun (WGS) entry which is preliminary data.</text>
</comment>
<dbReference type="Proteomes" id="UP001177260">
    <property type="component" value="Unassembled WGS sequence"/>
</dbReference>
<protein>
    <submittedName>
        <fullName evidence="1">Uncharacterized protein</fullName>
    </submittedName>
</protein>
<dbReference type="EMBL" id="JAOPJF010000135">
    <property type="protein sequence ID" value="KAK1138669.1"/>
    <property type="molecule type" value="Genomic_DNA"/>
</dbReference>
<evidence type="ECO:0000313" key="1">
    <source>
        <dbReference type="EMBL" id="KAK1138669.1"/>
    </source>
</evidence>
<reference evidence="1 2" key="1">
    <citation type="journal article" date="2023" name="ACS Omega">
        <title>Identification of the Neoaspergillic Acid Biosynthesis Gene Cluster by Establishing an In Vitro CRISPR-Ribonucleoprotein Genetic System in Aspergillus melleus.</title>
        <authorList>
            <person name="Yuan B."/>
            <person name="Grau M.F."/>
            <person name="Murata R.M."/>
            <person name="Torok T."/>
            <person name="Venkateswaran K."/>
            <person name="Stajich J.E."/>
            <person name="Wang C.C.C."/>
        </authorList>
    </citation>
    <scope>NUCLEOTIDE SEQUENCE [LARGE SCALE GENOMIC DNA]</scope>
    <source>
        <strain evidence="1 2">IMV 1140</strain>
    </source>
</reference>
<accession>A0ACC3AMC2</accession>
<organism evidence="1 2">
    <name type="scientific">Aspergillus melleus</name>
    <dbReference type="NCBI Taxonomy" id="138277"/>
    <lineage>
        <taxon>Eukaryota</taxon>
        <taxon>Fungi</taxon>
        <taxon>Dikarya</taxon>
        <taxon>Ascomycota</taxon>
        <taxon>Pezizomycotina</taxon>
        <taxon>Eurotiomycetes</taxon>
        <taxon>Eurotiomycetidae</taxon>
        <taxon>Eurotiales</taxon>
        <taxon>Aspergillaceae</taxon>
        <taxon>Aspergillus</taxon>
        <taxon>Aspergillus subgen. Circumdati</taxon>
    </lineage>
</organism>
<name>A0ACC3AMC2_9EURO</name>
<evidence type="ECO:0000313" key="2">
    <source>
        <dbReference type="Proteomes" id="UP001177260"/>
    </source>
</evidence>